<feature type="region of interest" description="Disordered" evidence="7">
    <location>
        <begin position="693"/>
        <end position="741"/>
    </location>
</feature>
<dbReference type="SUPFAM" id="SSF52540">
    <property type="entry name" value="P-loop containing nucleoside triphosphate hydrolases"/>
    <property type="match status" value="2"/>
</dbReference>
<feature type="transmembrane region" description="Helical" evidence="8">
    <location>
        <begin position="836"/>
        <end position="858"/>
    </location>
</feature>
<evidence type="ECO:0000256" key="4">
    <source>
        <dbReference type="ARBA" id="ARBA00022840"/>
    </source>
</evidence>
<dbReference type="InterPro" id="IPR036640">
    <property type="entry name" value="ABC1_TM_sf"/>
</dbReference>
<comment type="caution">
    <text evidence="11">The sequence shown here is derived from an EMBL/GenBank/DDBJ whole genome shotgun (WGS) entry which is preliminary data.</text>
</comment>
<dbReference type="PANTHER" id="PTHR24221">
    <property type="entry name" value="ATP-BINDING CASSETTE SUB-FAMILY B"/>
    <property type="match status" value="1"/>
</dbReference>
<evidence type="ECO:0000313" key="12">
    <source>
        <dbReference type="Proteomes" id="UP001391051"/>
    </source>
</evidence>
<evidence type="ECO:0000256" key="6">
    <source>
        <dbReference type="ARBA" id="ARBA00023136"/>
    </source>
</evidence>
<evidence type="ECO:0000256" key="5">
    <source>
        <dbReference type="ARBA" id="ARBA00022989"/>
    </source>
</evidence>
<organism evidence="11 12">
    <name type="scientific">Apiospora aurea</name>
    <dbReference type="NCBI Taxonomy" id="335848"/>
    <lineage>
        <taxon>Eukaryota</taxon>
        <taxon>Fungi</taxon>
        <taxon>Dikarya</taxon>
        <taxon>Ascomycota</taxon>
        <taxon>Pezizomycotina</taxon>
        <taxon>Sordariomycetes</taxon>
        <taxon>Xylariomycetidae</taxon>
        <taxon>Amphisphaeriales</taxon>
        <taxon>Apiosporaceae</taxon>
        <taxon>Apiospora</taxon>
    </lineage>
</organism>
<feature type="transmembrane region" description="Helical" evidence="8">
    <location>
        <begin position="793"/>
        <end position="824"/>
    </location>
</feature>
<evidence type="ECO:0000259" key="10">
    <source>
        <dbReference type="PROSITE" id="PS50929"/>
    </source>
</evidence>
<dbReference type="InterPro" id="IPR011527">
    <property type="entry name" value="ABC1_TM_dom"/>
</dbReference>
<evidence type="ECO:0000313" key="11">
    <source>
        <dbReference type="EMBL" id="KAK7961693.1"/>
    </source>
</evidence>
<keyword evidence="4" id="KW-0067">ATP-binding</keyword>
<evidence type="ECO:0000256" key="3">
    <source>
        <dbReference type="ARBA" id="ARBA00022741"/>
    </source>
</evidence>
<feature type="domain" description="ABC transmembrane type-1" evidence="10">
    <location>
        <begin position="21"/>
        <end position="312"/>
    </location>
</feature>
<feature type="domain" description="ABC transmembrane type-1" evidence="10">
    <location>
        <begin position="796"/>
        <end position="1082"/>
    </location>
</feature>
<evidence type="ECO:0000256" key="8">
    <source>
        <dbReference type="SAM" id="Phobius"/>
    </source>
</evidence>
<accession>A0ABR1QPG2</accession>
<evidence type="ECO:0000256" key="1">
    <source>
        <dbReference type="ARBA" id="ARBA00004141"/>
    </source>
</evidence>
<feature type="compositionally biased region" description="Basic and acidic residues" evidence="7">
    <location>
        <begin position="702"/>
        <end position="718"/>
    </location>
</feature>
<feature type="transmembrane region" description="Helical" evidence="8">
    <location>
        <begin position="289"/>
        <end position="310"/>
    </location>
</feature>
<keyword evidence="3" id="KW-0547">Nucleotide-binding</keyword>
<sequence length="1471" mass="160093">MLTSIKYLFAFTDRKGYAALAAGFAASFIVGVLKALLAIFLGEIFPIIANFGNGRITGKAALSRVSNWCINLTLAGGIAWIANFVLLLAWVAHGERQARSLRVRSFKQLLAKDLAWFDGLSEGTPAVLSGLYSHIRELQAASSVALGNLTVDIIASVASLGVALYFSWKLTLVLLSTIPIAIIVLGLLVREIEPAILAQHSALASASSYVTSTLASIDVVKVFNGLDHETWQYSDGIRRSKYFYLSQSRANACQMGFVKFWLELLFVVGFFYGTVLVQGGASVGSVVATFYATFGALQAIESCIPMYLVLVKGILAGRSLHTFLGDNKCKYRPGKRLGHSETSCIELMDVTFAYPSNPSSIVLRNVSLSLSRRRPVTFIIGRSGSGKSTVGNLLVNLYKPSSGSLRIYVDNMEIWPKESIRSHVTLVQQSTALFDQTLRTNLEWASNRQFDEPLVQPHELREACRAASLQPVLAKLPLGLETRIGPGGHSLSEGERQRVAVARARIRDPVCLILDEVTSNLDRPSRVQIMENIRQWRHDKTTLIITHDLSLIKDEDYVYVLEEGRVVQEGKRRDVELEDGPFIQLLNSADEYGCIKDDNMSHAGDQPDSDTSGGRHVSASSHTSSLSARSILSQIISPPISSMFWPIGGFQSSVFPPLSAGHALRSPAYQIGHLQYPEMRGRATSDIRDAAPITSSNKTHTRPNEEPHVAIHPQEQHTKPSSCDVIRENQSGGQDSGTKHAGQLTPVEMSAIAGDDTLAHGITERSNDADFIQLPLRDIYQTVWPHLRLSYRLLFIVGILCALLVAASVPAFSVVFAHLLVVLYSPEKQGPYQVQWTLLLFLVALVGGFATFLAYHLCDCAAQAWIDSLRSKALSRILIQPRAWYARPQNSPHRIAACIDLGAEEMRTLVGRFVPMMLVVVCMISTSIVWAIVISWKLALVTLAAAPVLMAATKGFALVSAKCDMRCNDAALQTHGILTEAVTKIKTVRALAVERFLDREFSQSASRTLSLGIRKAVVMAVLFACWQSVLWFTMALIFYYATVLLAVNREITVGAALQVVNLLVMGLSTASHILNSVPAITAAQATASQLLHYVNLPIHPDEGCSQGDKTVISGKRSSSFGNKHITSPFPIRMDGLSFTYPPFPGLNGNNPPPERPTLTNINLEVRPNTITAIVGPSGCGKTTLAHLLLCLYEPDPIHPARNVRPSKYRHPLSFAGLPPSMINLEALRREQLISYVPQSPTLFPGLSLHDNILYGIPEASPLRSNLAALHRAAADAGIHDFIVSLPHGYNTRIAGAGAGTGGVELSGGQTQRVCLARALVRRPALLVLDEPTSALDAQAAAEVRRSLVRFAKNGGSHNNRGSTTTTTRGSFAPSLIQEHSELVDEYGTPPLFPPDSITGGARETAVVFVTHCRRMMRVADQICVLGSEGQVVERGTYAELIDRIGGRFAEFVGDGVWRRSTAADGYGFAAS</sequence>
<dbReference type="PROSITE" id="PS50929">
    <property type="entry name" value="ABC_TM1F"/>
    <property type="match status" value="2"/>
</dbReference>
<proteinExistence type="predicted"/>
<dbReference type="SMART" id="SM00382">
    <property type="entry name" value="AAA"/>
    <property type="match status" value="2"/>
</dbReference>
<keyword evidence="5 8" id="KW-1133">Transmembrane helix</keyword>
<dbReference type="Pfam" id="PF00005">
    <property type="entry name" value="ABC_tran"/>
    <property type="match status" value="2"/>
</dbReference>
<dbReference type="RefSeq" id="XP_066703804.1">
    <property type="nucleotide sequence ID" value="XM_066838740.1"/>
</dbReference>
<feature type="domain" description="ABC transporter" evidence="9">
    <location>
        <begin position="345"/>
        <end position="588"/>
    </location>
</feature>
<feature type="transmembrane region" description="Helical" evidence="8">
    <location>
        <begin position="913"/>
        <end position="933"/>
    </location>
</feature>
<dbReference type="InterPro" id="IPR003439">
    <property type="entry name" value="ABC_transporter-like_ATP-bd"/>
</dbReference>
<name>A0ABR1QPG2_9PEZI</name>
<feature type="transmembrane region" description="Helical" evidence="8">
    <location>
        <begin position="68"/>
        <end position="92"/>
    </location>
</feature>
<evidence type="ECO:0008006" key="13">
    <source>
        <dbReference type="Google" id="ProtNLM"/>
    </source>
</evidence>
<dbReference type="SUPFAM" id="SSF90123">
    <property type="entry name" value="ABC transporter transmembrane region"/>
    <property type="match status" value="2"/>
</dbReference>
<dbReference type="InterPro" id="IPR039421">
    <property type="entry name" value="Type_1_exporter"/>
</dbReference>
<evidence type="ECO:0000256" key="2">
    <source>
        <dbReference type="ARBA" id="ARBA00022692"/>
    </source>
</evidence>
<dbReference type="Gene3D" id="1.20.1560.10">
    <property type="entry name" value="ABC transporter type 1, transmembrane domain"/>
    <property type="match status" value="2"/>
</dbReference>
<dbReference type="EMBL" id="JAQQWE010000002">
    <property type="protein sequence ID" value="KAK7961693.1"/>
    <property type="molecule type" value="Genomic_DNA"/>
</dbReference>
<reference evidence="11 12" key="1">
    <citation type="submission" date="2023-01" db="EMBL/GenBank/DDBJ databases">
        <title>Analysis of 21 Apiospora genomes using comparative genomics revels a genus with tremendous synthesis potential of carbohydrate active enzymes and secondary metabolites.</title>
        <authorList>
            <person name="Sorensen T."/>
        </authorList>
    </citation>
    <scope>NUCLEOTIDE SEQUENCE [LARGE SCALE GENOMIC DNA]</scope>
    <source>
        <strain evidence="11 12">CBS 24483</strain>
    </source>
</reference>
<evidence type="ECO:0000259" key="9">
    <source>
        <dbReference type="PROSITE" id="PS50893"/>
    </source>
</evidence>
<keyword evidence="2 8" id="KW-0812">Transmembrane</keyword>
<feature type="region of interest" description="Disordered" evidence="7">
    <location>
        <begin position="596"/>
        <end position="623"/>
    </location>
</feature>
<comment type="subcellular location">
    <subcellularLocation>
        <location evidence="1">Membrane</location>
        <topology evidence="1">Multi-pass membrane protein</topology>
    </subcellularLocation>
</comment>
<feature type="transmembrane region" description="Helical" evidence="8">
    <location>
        <begin position="939"/>
        <end position="959"/>
    </location>
</feature>
<evidence type="ECO:0000256" key="7">
    <source>
        <dbReference type="SAM" id="MobiDB-lite"/>
    </source>
</evidence>
<gene>
    <name evidence="11" type="ORF">PG986_002518</name>
</gene>
<dbReference type="InterPro" id="IPR003593">
    <property type="entry name" value="AAA+_ATPase"/>
</dbReference>
<feature type="domain" description="ABC transporter" evidence="9">
    <location>
        <begin position="1131"/>
        <end position="1453"/>
    </location>
</feature>
<feature type="transmembrane region" description="Helical" evidence="8">
    <location>
        <begin position="1016"/>
        <end position="1041"/>
    </location>
</feature>
<dbReference type="CDD" id="cd18578">
    <property type="entry name" value="ABC_6TM_Pgp_ABCB1_D2_like"/>
    <property type="match status" value="1"/>
</dbReference>
<protein>
    <recommendedName>
        <fullName evidence="13">P-loop containing nucleoside triphosphate hydrolase protein</fullName>
    </recommendedName>
</protein>
<feature type="transmembrane region" description="Helical" evidence="8">
    <location>
        <begin position="20"/>
        <end position="48"/>
    </location>
</feature>
<dbReference type="GeneID" id="92071802"/>
<dbReference type="Proteomes" id="UP001391051">
    <property type="component" value="Unassembled WGS sequence"/>
</dbReference>
<dbReference type="CDD" id="cd18577">
    <property type="entry name" value="ABC_6TM_Pgp_ABCB1_D1_like"/>
    <property type="match status" value="1"/>
</dbReference>
<dbReference type="PANTHER" id="PTHR24221:SF288">
    <property type="entry name" value="P-LOOP CONTAINING NUCLEOSIDE TRIPHOSPHATE HYDROLASE PROTEIN"/>
    <property type="match status" value="1"/>
</dbReference>
<keyword evidence="12" id="KW-1185">Reference proteome</keyword>
<dbReference type="PROSITE" id="PS50893">
    <property type="entry name" value="ABC_TRANSPORTER_2"/>
    <property type="match status" value="2"/>
</dbReference>
<feature type="transmembrane region" description="Helical" evidence="8">
    <location>
        <begin position="144"/>
        <end position="166"/>
    </location>
</feature>
<dbReference type="InterPro" id="IPR027417">
    <property type="entry name" value="P-loop_NTPase"/>
</dbReference>
<feature type="transmembrane region" description="Helical" evidence="8">
    <location>
        <begin position="172"/>
        <end position="189"/>
    </location>
</feature>
<feature type="transmembrane region" description="Helical" evidence="8">
    <location>
        <begin position="257"/>
        <end position="277"/>
    </location>
</feature>
<keyword evidence="6 8" id="KW-0472">Membrane</keyword>
<dbReference type="Gene3D" id="3.40.50.300">
    <property type="entry name" value="P-loop containing nucleotide triphosphate hydrolases"/>
    <property type="match status" value="2"/>
</dbReference>
<dbReference type="Pfam" id="PF00664">
    <property type="entry name" value="ABC_membrane"/>
    <property type="match status" value="2"/>
</dbReference>